<evidence type="ECO:0000313" key="1">
    <source>
        <dbReference type="EMBL" id="CAK8990764.1"/>
    </source>
</evidence>
<reference evidence="1 2" key="1">
    <citation type="submission" date="2024-02" db="EMBL/GenBank/DDBJ databases">
        <authorList>
            <person name="Chen Y."/>
            <person name="Shah S."/>
            <person name="Dougan E. K."/>
            <person name="Thang M."/>
            <person name="Chan C."/>
        </authorList>
    </citation>
    <scope>NUCLEOTIDE SEQUENCE [LARGE SCALE GENOMIC DNA]</scope>
</reference>
<dbReference type="EMBL" id="CAXAMN010000781">
    <property type="protein sequence ID" value="CAK8990764.1"/>
    <property type="molecule type" value="Genomic_DNA"/>
</dbReference>
<comment type="caution">
    <text evidence="1">The sequence shown here is derived from an EMBL/GenBank/DDBJ whole genome shotgun (WGS) entry which is preliminary data.</text>
</comment>
<accession>A0ABP0HKL3</accession>
<organism evidence="1 2">
    <name type="scientific">Durusdinium trenchii</name>
    <dbReference type="NCBI Taxonomy" id="1381693"/>
    <lineage>
        <taxon>Eukaryota</taxon>
        <taxon>Sar</taxon>
        <taxon>Alveolata</taxon>
        <taxon>Dinophyceae</taxon>
        <taxon>Suessiales</taxon>
        <taxon>Symbiodiniaceae</taxon>
        <taxon>Durusdinium</taxon>
    </lineage>
</organism>
<name>A0ABP0HKL3_9DINO</name>
<gene>
    <name evidence="1" type="ORF">CCMP2556_LOCUS2186</name>
</gene>
<keyword evidence="2" id="KW-1185">Reference proteome</keyword>
<dbReference type="Proteomes" id="UP001642484">
    <property type="component" value="Unassembled WGS sequence"/>
</dbReference>
<protein>
    <submittedName>
        <fullName evidence="1">Uncharacterized protein</fullName>
    </submittedName>
</protein>
<proteinExistence type="predicted"/>
<evidence type="ECO:0000313" key="2">
    <source>
        <dbReference type="Proteomes" id="UP001642484"/>
    </source>
</evidence>
<sequence length="406" mass="44239">MADRGPGGPLLGRAAGLMALTQNFKQHTRIPGCSGLRLCTAARGFEGDDPLWSEVSHVMWAGLLLEGHAGRSVMEVLALSEWPLTELLLQAAAPHGKLSESSSDFQRSVQEGIAFGACSCDLSLWAPSEARAVAAAQLVLEEINTVVTQISVDLEQIYEALRSVRAQRACDGWNWDARLLTASSLLEALDWQEDLLRLVDAELSAWDPQICLPGVVALGLVCSARELVLNHPSRAWEWSTASLEIASPLAGCVDRGEASGPRSMDEVQALHLAFLFFWPHLAPWAMHPDEFLLQVHSSILFDGRWWRGRAFEKRDASEASLSRRSTTAPAPCLGVWDLSAEHPCHQVQRGPSFTEHVEDGLVRTRVLGVGLMKAGTTAIWQALGAAMNFSMGMDCEALSEEEEAVL</sequence>